<dbReference type="NCBIfam" id="TIGR00125">
    <property type="entry name" value="cyt_tran_rel"/>
    <property type="match status" value="1"/>
</dbReference>
<dbReference type="SMR" id="A0A015KJA8"/>
<dbReference type="GO" id="GO:0005635">
    <property type="term" value="C:nuclear envelope"/>
    <property type="evidence" value="ECO:0007669"/>
    <property type="project" value="TreeGrafter"/>
</dbReference>
<feature type="domain" description="Cytidyltransferase-like" evidence="12">
    <location>
        <begin position="122"/>
        <end position="250"/>
    </location>
</feature>
<evidence type="ECO:0000256" key="7">
    <source>
        <dbReference type="ARBA" id="ARBA00023209"/>
    </source>
</evidence>
<dbReference type="Gene3D" id="3.40.50.620">
    <property type="entry name" value="HUPs"/>
    <property type="match status" value="1"/>
</dbReference>
<keyword evidence="14" id="KW-1185">Reference proteome</keyword>
<dbReference type="PANTHER" id="PTHR10739">
    <property type="entry name" value="CYTIDYLYLTRANSFERASE"/>
    <property type="match status" value="1"/>
</dbReference>
<feature type="compositionally biased region" description="Polar residues" evidence="11">
    <location>
        <begin position="41"/>
        <end position="59"/>
    </location>
</feature>
<dbReference type="PANTHER" id="PTHR10739:SF13">
    <property type="entry name" value="CHOLINE-PHOSPHATE CYTIDYLYLTRANSFERASE"/>
    <property type="match status" value="1"/>
</dbReference>
<accession>A0A015KJA8</accession>
<dbReference type="EMBL" id="JEMT01026213">
    <property type="protein sequence ID" value="EXX59756.1"/>
    <property type="molecule type" value="Genomic_DNA"/>
</dbReference>
<gene>
    <name evidence="13" type="ORF">RirG_186140</name>
</gene>
<evidence type="ECO:0000256" key="2">
    <source>
        <dbReference type="ARBA" id="ARBA00010101"/>
    </source>
</evidence>
<dbReference type="InterPro" id="IPR004821">
    <property type="entry name" value="Cyt_trans-like"/>
</dbReference>
<organism evidence="13 14">
    <name type="scientific">Rhizophagus irregularis (strain DAOM 197198w)</name>
    <name type="common">Glomus intraradices</name>
    <dbReference type="NCBI Taxonomy" id="1432141"/>
    <lineage>
        <taxon>Eukaryota</taxon>
        <taxon>Fungi</taxon>
        <taxon>Fungi incertae sedis</taxon>
        <taxon>Mucoromycota</taxon>
        <taxon>Glomeromycotina</taxon>
        <taxon>Glomeromycetes</taxon>
        <taxon>Glomerales</taxon>
        <taxon>Glomeraceae</taxon>
        <taxon>Rhizophagus</taxon>
    </lineage>
</organism>
<evidence type="ECO:0000313" key="13">
    <source>
        <dbReference type="EMBL" id="EXX59756.1"/>
    </source>
</evidence>
<feature type="region of interest" description="Disordered" evidence="11">
    <location>
        <begin position="355"/>
        <end position="404"/>
    </location>
</feature>
<dbReference type="EC" id="2.7.7.15" evidence="10"/>
<comment type="pathway">
    <text evidence="9">Phospholipid metabolism; phosphatidylcholine biosynthesis; phosphatidylcholine from phosphocholine: step 1/2.</text>
</comment>
<proteinExistence type="inferred from homology"/>
<evidence type="ECO:0000256" key="1">
    <source>
        <dbReference type="ARBA" id="ARBA00005189"/>
    </source>
</evidence>
<evidence type="ECO:0000259" key="12">
    <source>
        <dbReference type="Pfam" id="PF01467"/>
    </source>
</evidence>
<feature type="region of interest" description="Disordered" evidence="11">
    <location>
        <begin position="1"/>
        <end position="83"/>
    </location>
</feature>
<reference evidence="13 14" key="1">
    <citation type="submission" date="2014-02" db="EMBL/GenBank/DDBJ databases">
        <title>Single nucleus genome sequencing reveals high similarity among nuclei of an endomycorrhizal fungus.</title>
        <authorList>
            <person name="Lin K."/>
            <person name="Geurts R."/>
            <person name="Zhang Z."/>
            <person name="Limpens E."/>
            <person name="Saunders D.G."/>
            <person name="Mu D."/>
            <person name="Pang E."/>
            <person name="Cao H."/>
            <person name="Cha H."/>
            <person name="Lin T."/>
            <person name="Zhou Q."/>
            <person name="Shang Y."/>
            <person name="Li Y."/>
            <person name="Ivanov S."/>
            <person name="Sharma T."/>
            <person name="Velzen R.V."/>
            <person name="Ruijter N.D."/>
            <person name="Aanen D.K."/>
            <person name="Win J."/>
            <person name="Kamoun S."/>
            <person name="Bisseling T."/>
            <person name="Huang S."/>
        </authorList>
    </citation>
    <scope>NUCLEOTIDE SEQUENCE [LARGE SCALE GENOMIC DNA]</scope>
    <source>
        <strain evidence="14">DAOM197198w</strain>
    </source>
</reference>
<dbReference type="CDD" id="cd02174">
    <property type="entry name" value="CCT"/>
    <property type="match status" value="1"/>
</dbReference>
<dbReference type="InterPro" id="IPR014729">
    <property type="entry name" value="Rossmann-like_a/b/a_fold"/>
</dbReference>
<keyword evidence="4 13" id="KW-0808">Transferase</keyword>
<dbReference type="Pfam" id="PF01467">
    <property type="entry name" value="CTP_transf_like"/>
    <property type="match status" value="1"/>
</dbReference>
<protein>
    <recommendedName>
        <fullName evidence="10">choline-phosphate cytidylyltransferase</fullName>
        <ecNumber evidence="10">2.7.7.15</ecNumber>
    </recommendedName>
</protein>
<dbReference type="Proteomes" id="UP000022910">
    <property type="component" value="Unassembled WGS sequence"/>
</dbReference>
<dbReference type="OrthoDB" id="17102at2759"/>
<keyword evidence="3" id="KW-0444">Lipid biosynthesis</keyword>
<keyword evidence="6" id="KW-0443">Lipid metabolism</keyword>
<comment type="caution">
    <text evidence="13">The sequence shown here is derived from an EMBL/GenBank/DDBJ whole genome shotgun (WGS) entry which is preliminary data.</text>
</comment>
<dbReference type="SUPFAM" id="SSF52374">
    <property type="entry name" value="Nucleotidylyl transferase"/>
    <property type="match status" value="1"/>
</dbReference>
<evidence type="ECO:0000256" key="3">
    <source>
        <dbReference type="ARBA" id="ARBA00022516"/>
    </source>
</evidence>
<dbReference type="GO" id="GO:0031210">
    <property type="term" value="F:phosphatidylcholine binding"/>
    <property type="evidence" value="ECO:0007669"/>
    <property type="project" value="TreeGrafter"/>
</dbReference>
<dbReference type="GO" id="GO:0004105">
    <property type="term" value="F:choline-phosphate cytidylyltransferase activity"/>
    <property type="evidence" value="ECO:0007669"/>
    <property type="project" value="UniProtKB-EC"/>
</dbReference>
<evidence type="ECO:0000313" key="14">
    <source>
        <dbReference type="Proteomes" id="UP000022910"/>
    </source>
</evidence>
<keyword evidence="8" id="KW-1208">Phospholipid metabolism</keyword>
<evidence type="ECO:0000256" key="6">
    <source>
        <dbReference type="ARBA" id="ARBA00023098"/>
    </source>
</evidence>
<dbReference type="STRING" id="1432141.A0A015KJA8"/>
<name>A0A015KJA8_RHIIW</name>
<evidence type="ECO:0000256" key="8">
    <source>
        <dbReference type="ARBA" id="ARBA00023264"/>
    </source>
</evidence>
<dbReference type="FunFam" id="3.40.50.620:FF:000016">
    <property type="entry name" value="Putative choline-phosphate cytidylyltransferase B"/>
    <property type="match status" value="1"/>
</dbReference>
<evidence type="ECO:0000256" key="11">
    <source>
        <dbReference type="SAM" id="MobiDB-lite"/>
    </source>
</evidence>
<evidence type="ECO:0000256" key="5">
    <source>
        <dbReference type="ARBA" id="ARBA00022695"/>
    </source>
</evidence>
<feature type="compositionally biased region" description="Basic and acidic residues" evidence="11">
    <location>
        <begin position="9"/>
        <end position="19"/>
    </location>
</feature>
<keyword evidence="7" id="KW-0594">Phospholipid biosynthesis</keyword>
<feature type="compositionally biased region" description="Basic and acidic residues" evidence="11">
    <location>
        <begin position="387"/>
        <end position="404"/>
    </location>
</feature>
<dbReference type="AlphaFoldDB" id="A0A015KJA8"/>
<dbReference type="InterPro" id="IPR041723">
    <property type="entry name" value="CCT"/>
</dbReference>
<sequence>MSLAKRKRVDTLNGHHNDKLTISVSDDSRDASEEDNDMLDTPSSVSSSHIGNGVNNNISMPAHKKSRSDITEDNAASSPDISPETLFVQNTSLSGKEKIEQIAKMYPFKINPPPTDRPVRIYCDGIYDLFHFGHAKSLEQAKTVIPNVYLLVGVCDDETTHKKKGKTVLNEKERAESIRHCKWADEVIEHAPWIVTQEFLDQHEIDYVAHDAIPYSSGDISDVYKFVKKQGRFLPIQRTEGISTSDLITRIVRDYDQYIRRNLERGVSPKELNIGFLKEKEINMKKSISDIRSSIHQNWHGTKVELSNDFSGFKNELAQTLAIWENRSQEYVRGFAGMFGAEGVMYKIFRRSSRGGSVTEEDSQSNKNNSSDEDRLHRSRSVSPVKRVIDYIKGDQQDQREQSD</sequence>
<evidence type="ECO:0000256" key="4">
    <source>
        <dbReference type="ARBA" id="ARBA00022679"/>
    </source>
</evidence>
<keyword evidence="5 13" id="KW-0548">Nucleotidyltransferase</keyword>
<comment type="pathway">
    <text evidence="1">Lipid metabolism.</text>
</comment>
<dbReference type="InterPro" id="IPR045049">
    <property type="entry name" value="Pcy1-like"/>
</dbReference>
<evidence type="ECO:0000256" key="9">
    <source>
        <dbReference type="ARBA" id="ARBA00025706"/>
    </source>
</evidence>
<comment type="similarity">
    <text evidence="2">Belongs to the cytidylyltransferase family.</text>
</comment>
<evidence type="ECO:0000256" key="10">
    <source>
        <dbReference type="ARBA" id="ARBA00026101"/>
    </source>
</evidence>